<dbReference type="EMBL" id="JAFBFC010000002">
    <property type="protein sequence ID" value="MBM7702604.1"/>
    <property type="molecule type" value="Genomic_DNA"/>
</dbReference>
<name>A0ABS2QVV0_9BACI</name>
<dbReference type="CDD" id="cd00038">
    <property type="entry name" value="CAP_ED"/>
    <property type="match status" value="1"/>
</dbReference>
<dbReference type="SUPFAM" id="SSF51206">
    <property type="entry name" value="cAMP-binding domain-like"/>
    <property type="match status" value="1"/>
</dbReference>
<evidence type="ECO:0000259" key="6">
    <source>
        <dbReference type="PROSITE" id="PS51063"/>
    </source>
</evidence>
<evidence type="ECO:0000256" key="3">
    <source>
        <dbReference type="ARBA" id="ARBA00023159"/>
    </source>
</evidence>
<evidence type="ECO:0000259" key="5">
    <source>
        <dbReference type="PROSITE" id="PS50042"/>
    </source>
</evidence>
<keyword evidence="1" id="KW-0805">Transcription regulation</keyword>
<gene>
    <name evidence="7" type="ORF">JOC83_001438</name>
</gene>
<dbReference type="SMART" id="SM00419">
    <property type="entry name" value="HTH_CRP"/>
    <property type="match status" value="1"/>
</dbReference>
<dbReference type="InterPro" id="IPR036388">
    <property type="entry name" value="WH-like_DNA-bd_sf"/>
</dbReference>
<dbReference type="PANTHER" id="PTHR24567:SF74">
    <property type="entry name" value="HTH-TYPE TRANSCRIPTIONAL REGULATOR ARCR"/>
    <property type="match status" value="1"/>
</dbReference>
<dbReference type="InterPro" id="IPR018490">
    <property type="entry name" value="cNMP-bd_dom_sf"/>
</dbReference>
<dbReference type="Gene3D" id="1.10.10.10">
    <property type="entry name" value="Winged helix-like DNA-binding domain superfamily/Winged helix DNA-binding domain"/>
    <property type="match status" value="1"/>
</dbReference>
<dbReference type="InterPro" id="IPR014710">
    <property type="entry name" value="RmlC-like_jellyroll"/>
</dbReference>
<dbReference type="Pfam" id="PF13545">
    <property type="entry name" value="HTH_Crp_2"/>
    <property type="match status" value="1"/>
</dbReference>
<organism evidence="7 8">
    <name type="scientific">Priestia iocasae</name>
    <dbReference type="NCBI Taxonomy" id="2291674"/>
    <lineage>
        <taxon>Bacteria</taxon>
        <taxon>Bacillati</taxon>
        <taxon>Bacillota</taxon>
        <taxon>Bacilli</taxon>
        <taxon>Bacillales</taxon>
        <taxon>Bacillaceae</taxon>
        <taxon>Priestia</taxon>
    </lineage>
</organism>
<evidence type="ECO:0000256" key="2">
    <source>
        <dbReference type="ARBA" id="ARBA00023125"/>
    </source>
</evidence>
<evidence type="ECO:0000313" key="8">
    <source>
        <dbReference type="Proteomes" id="UP000809829"/>
    </source>
</evidence>
<feature type="domain" description="Cyclic nucleotide-binding" evidence="5">
    <location>
        <begin position="27"/>
        <end position="110"/>
    </location>
</feature>
<keyword evidence="2" id="KW-0238">DNA-binding</keyword>
<dbReference type="SUPFAM" id="SSF46785">
    <property type="entry name" value="Winged helix' DNA-binding domain"/>
    <property type="match status" value="1"/>
</dbReference>
<dbReference type="SMART" id="SM00100">
    <property type="entry name" value="cNMP"/>
    <property type="match status" value="1"/>
</dbReference>
<proteinExistence type="predicted"/>
<evidence type="ECO:0000256" key="4">
    <source>
        <dbReference type="ARBA" id="ARBA00023163"/>
    </source>
</evidence>
<dbReference type="CDD" id="cd00092">
    <property type="entry name" value="HTH_CRP"/>
    <property type="match status" value="1"/>
</dbReference>
<sequence>MTINNSDSMLSQNLHHLFLTFSQTASYKKGSYLFQEGTDATVLYFIKSGKVQLSKLTPDGRELTFQISSTSDLIGEVTLFCGTTKHMLQAKALEDSEVIIVEKHILEQKLAAEPELSIEYMKWMGRRIQRLQTKFRDLILHGKKGALYSTLIRMTNSFGIMRENGIALNIHLTNQELANLCGTSREVINRMLSDLRKREVLSIDKGQITIHDLNYLKVEMNCENCPTYLCKID</sequence>
<dbReference type="Pfam" id="PF00027">
    <property type="entry name" value="cNMP_binding"/>
    <property type="match status" value="1"/>
</dbReference>
<dbReference type="InterPro" id="IPR036390">
    <property type="entry name" value="WH_DNA-bd_sf"/>
</dbReference>
<dbReference type="InterPro" id="IPR012318">
    <property type="entry name" value="HTH_CRP"/>
</dbReference>
<feature type="domain" description="HTH crp-type" evidence="6">
    <location>
        <begin position="141"/>
        <end position="214"/>
    </location>
</feature>
<keyword evidence="4" id="KW-0804">Transcription</keyword>
<dbReference type="InterPro" id="IPR000595">
    <property type="entry name" value="cNMP-bd_dom"/>
</dbReference>
<dbReference type="InterPro" id="IPR050397">
    <property type="entry name" value="Env_Response_Regulators"/>
</dbReference>
<reference evidence="7 8" key="1">
    <citation type="submission" date="2021-01" db="EMBL/GenBank/DDBJ databases">
        <title>Genomic Encyclopedia of Type Strains, Phase IV (KMG-IV): sequencing the most valuable type-strain genomes for metagenomic binning, comparative biology and taxonomic classification.</title>
        <authorList>
            <person name="Goeker M."/>
        </authorList>
    </citation>
    <scope>NUCLEOTIDE SEQUENCE [LARGE SCALE GENOMIC DNA]</scope>
    <source>
        <strain evidence="7 8">DSM 104297</strain>
    </source>
</reference>
<dbReference type="Gene3D" id="2.60.120.10">
    <property type="entry name" value="Jelly Rolls"/>
    <property type="match status" value="1"/>
</dbReference>
<evidence type="ECO:0000313" key="7">
    <source>
        <dbReference type="EMBL" id="MBM7702604.1"/>
    </source>
</evidence>
<comment type="caution">
    <text evidence="7">The sequence shown here is derived from an EMBL/GenBank/DDBJ whole genome shotgun (WGS) entry which is preliminary data.</text>
</comment>
<dbReference type="Proteomes" id="UP000809829">
    <property type="component" value="Unassembled WGS sequence"/>
</dbReference>
<dbReference type="PROSITE" id="PS51063">
    <property type="entry name" value="HTH_CRP_2"/>
    <property type="match status" value="1"/>
</dbReference>
<evidence type="ECO:0000256" key="1">
    <source>
        <dbReference type="ARBA" id="ARBA00023015"/>
    </source>
</evidence>
<keyword evidence="3" id="KW-0010">Activator</keyword>
<keyword evidence="8" id="KW-1185">Reference proteome</keyword>
<accession>A0ABS2QVV0</accession>
<protein>
    <submittedName>
        <fullName evidence="7">CRP/FNR family transcriptional regulator</fullName>
    </submittedName>
</protein>
<dbReference type="PANTHER" id="PTHR24567">
    <property type="entry name" value="CRP FAMILY TRANSCRIPTIONAL REGULATORY PROTEIN"/>
    <property type="match status" value="1"/>
</dbReference>
<dbReference type="PROSITE" id="PS50042">
    <property type="entry name" value="CNMP_BINDING_3"/>
    <property type="match status" value="1"/>
</dbReference>